<name>A0A3B1DZ60_9ZZZZ</name>
<accession>A0A3B1DZ60</accession>
<evidence type="ECO:0000313" key="1">
    <source>
        <dbReference type="EMBL" id="VAX42573.1"/>
    </source>
</evidence>
<gene>
    <name evidence="1" type="ORF">MNBD_PLANCTO03-1181</name>
</gene>
<dbReference type="InterPro" id="IPR011250">
    <property type="entry name" value="OMP/PagP_B-barrel"/>
</dbReference>
<evidence type="ECO:0008006" key="2">
    <source>
        <dbReference type="Google" id="ProtNLM"/>
    </source>
</evidence>
<dbReference type="SUPFAM" id="SSF56925">
    <property type="entry name" value="OMPA-like"/>
    <property type="match status" value="1"/>
</dbReference>
<reference evidence="1" key="1">
    <citation type="submission" date="2018-06" db="EMBL/GenBank/DDBJ databases">
        <authorList>
            <person name="Zhirakovskaya E."/>
        </authorList>
    </citation>
    <scope>NUCLEOTIDE SEQUENCE</scope>
</reference>
<dbReference type="EMBL" id="UOGK01000718">
    <property type="protein sequence ID" value="VAX42573.1"/>
    <property type="molecule type" value="Genomic_DNA"/>
</dbReference>
<organism evidence="1">
    <name type="scientific">hydrothermal vent metagenome</name>
    <dbReference type="NCBI Taxonomy" id="652676"/>
    <lineage>
        <taxon>unclassified sequences</taxon>
        <taxon>metagenomes</taxon>
        <taxon>ecological metagenomes</taxon>
    </lineage>
</organism>
<dbReference type="AlphaFoldDB" id="A0A3B1DZ60"/>
<dbReference type="Gene3D" id="2.40.160.20">
    <property type="match status" value="1"/>
</dbReference>
<dbReference type="Pfam" id="PF09411">
    <property type="entry name" value="PagL"/>
    <property type="match status" value="1"/>
</dbReference>
<proteinExistence type="predicted"/>
<sequence length="217" mass="23448">MMTRRVLSCAFVLLVAPVGPALAATDPAAPPLSTEGARLSLSTPEANKTALPDGPAPAARYGAEGTEWILFGTGFAHDFDASTDLNINIGYSIFFVDNIEWVLELGAWYHSQPGDNALSINPVMDFRWHFYNTGKTSFFANAGIGLLGATDNVPDKGTGFNFTPRIGVGLTHQISDDGTRLIAGLRWHHISNARLNGESRNPDRDAPMLYMQIAVPF</sequence>
<protein>
    <recommendedName>
        <fullName evidence="2">Acyloxyacyl hydrolase</fullName>
    </recommendedName>
</protein>
<dbReference type="InterPro" id="IPR018550">
    <property type="entry name" value="Lipid-A_deacylase-rel"/>
</dbReference>